<reference evidence="1 2" key="1">
    <citation type="journal article" date="2015" name="Genome Announc.">
        <title>Draft Genome Sequence of a Heterotrophic Facultative Anaerobic Thermophilic Bacterium, Ardenticatena maritima Strain 110ST.</title>
        <authorList>
            <person name="Kawaichi S."/>
            <person name="Yoshida T."/>
            <person name="Sako Y."/>
            <person name="Nakamura R."/>
        </authorList>
    </citation>
    <scope>NUCLEOTIDE SEQUENCE [LARGE SCALE GENOMIC DNA]</scope>
    <source>
        <strain evidence="1 2">110S</strain>
    </source>
</reference>
<dbReference type="Proteomes" id="UP000037784">
    <property type="component" value="Unassembled WGS sequence"/>
</dbReference>
<reference evidence="2" key="2">
    <citation type="submission" date="2015-08" db="EMBL/GenBank/DDBJ databases">
        <title>Draft Genome Sequence of a Heterotrophic Facultative Anaerobic Bacterium Ardenticatena maritima Strain 110S.</title>
        <authorList>
            <person name="Kawaichi S."/>
            <person name="Yoshida T."/>
            <person name="Sako Y."/>
            <person name="Nakamura R."/>
        </authorList>
    </citation>
    <scope>NUCLEOTIDE SEQUENCE [LARGE SCALE GENOMIC DNA]</scope>
    <source>
        <strain evidence="2">110S</strain>
    </source>
</reference>
<dbReference type="AlphaFoldDB" id="A0A0M8KAT8"/>
<gene>
    <name evidence="1" type="ORF">ARMA_2382</name>
</gene>
<evidence type="ECO:0000313" key="2">
    <source>
        <dbReference type="Proteomes" id="UP000037784"/>
    </source>
</evidence>
<accession>A0A0M8KAT8</accession>
<keyword evidence="2" id="KW-1185">Reference proteome</keyword>
<dbReference type="EMBL" id="BBZA01000214">
    <property type="protein sequence ID" value="GAP63959.1"/>
    <property type="molecule type" value="Genomic_DNA"/>
</dbReference>
<comment type="caution">
    <text evidence="1">The sequence shown here is derived from an EMBL/GenBank/DDBJ whole genome shotgun (WGS) entry which is preliminary data.</text>
</comment>
<proteinExistence type="predicted"/>
<dbReference type="InParanoid" id="A0A0M8KAT8"/>
<protein>
    <submittedName>
        <fullName evidence="1">Uncharacterized protein</fullName>
    </submittedName>
</protein>
<name>A0A0M8KAT8_9CHLR</name>
<organism evidence="1 2">
    <name type="scientific">Ardenticatena maritima</name>
    <dbReference type="NCBI Taxonomy" id="872965"/>
    <lineage>
        <taxon>Bacteria</taxon>
        <taxon>Bacillati</taxon>
        <taxon>Chloroflexota</taxon>
        <taxon>Ardenticatenia</taxon>
        <taxon>Ardenticatenales</taxon>
        <taxon>Ardenticatenaceae</taxon>
        <taxon>Ardenticatena</taxon>
    </lineage>
</organism>
<sequence length="48" mass="5788">MMKRILHCAGYHRPFIDFVKREFFPGQGAIASLNEFYRMERLQPRSNQ</sequence>
<evidence type="ECO:0000313" key="1">
    <source>
        <dbReference type="EMBL" id="GAP63959.1"/>
    </source>
</evidence>